<dbReference type="Proteomes" id="UP000537204">
    <property type="component" value="Unassembled WGS sequence"/>
</dbReference>
<dbReference type="EMBL" id="JACHCE010000001">
    <property type="protein sequence ID" value="MBB5635217.1"/>
    <property type="molecule type" value="Genomic_DNA"/>
</dbReference>
<name>A0A7W8ZJL3_9SPHI</name>
<gene>
    <name evidence="1" type="ORF">HDE68_001102</name>
</gene>
<evidence type="ECO:0008006" key="3">
    <source>
        <dbReference type="Google" id="ProtNLM"/>
    </source>
</evidence>
<dbReference type="AlphaFoldDB" id="A0A7W8ZJL3"/>
<proteinExistence type="predicted"/>
<sequence length="174" mass="19233">MKQTIPGLIAAIMALSSCSQRTTTTNHVKVKENPVNTKVTEQALDKGLFATLKIKNEFKTGEPVKLKFTVYNSTDSVKEFCKWHTPFEPLMSKYLEIKEANGEEAAYQGPMAKRMMPPPASSYQKINPGDSLSVDVDLLKGYAVQKPGRYTLSYTGQGMSGLVVKDSVVFHILP</sequence>
<comment type="caution">
    <text evidence="1">The sequence shown here is derived from an EMBL/GenBank/DDBJ whole genome shotgun (WGS) entry which is preliminary data.</text>
</comment>
<protein>
    <recommendedName>
        <fullName evidence="3">Protease</fullName>
    </recommendedName>
</protein>
<dbReference type="PROSITE" id="PS51257">
    <property type="entry name" value="PROKAR_LIPOPROTEIN"/>
    <property type="match status" value="1"/>
</dbReference>
<organism evidence="1 2">
    <name type="scientific">Pedobacter cryoconitis</name>
    <dbReference type="NCBI Taxonomy" id="188932"/>
    <lineage>
        <taxon>Bacteria</taxon>
        <taxon>Pseudomonadati</taxon>
        <taxon>Bacteroidota</taxon>
        <taxon>Sphingobacteriia</taxon>
        <taxon>Sphingobacteriales</taxon>
        <taxon>Sphingobacteriaceae</taxon>
        <taxon>Pedobacter</taxon>
    </lineage>
</organism>
<accession>A0A7W8ZJL3</accession>
<reference evidence="1 2" key="1">
    <citation type="submission" date="2020-08" db="EMBL/GenBank/DDBJ databases">
        <title>Genomic Encyclopedia of Type Strains, Phase IV (KMG-V): Genome sequencing to study the core and pangenomes of soil and plant-associated prokaryotes.</title>
        <authorList>
            <person name="Whitman W."/>
        </authorList>
    </citation>
    <scope>NUCLEOTIDE SEQUENCE [LARGE SCALE GENOMIC DNA]</scope>
    <source>
        <strain evidence="1 2">S3M1</strain>
    </source>
</reference>
<evidence type="ECO:0000313" key="2">
    <source>
        <dbReference type="Proteomes" id="UP000537204"/>
    </source>
</evidence>
<dbReference type="Gene3D" id="2.60.40.2970">
    <property type="match status" value="1"/>
</dbReference>
<evidence type="ECO:0000313" key="1">
    <source>
        <dbReference type="EMBL" id="MBB5635217.1"/>
    </source>
</evidence>
<dbReference type="RefSeq" id="WP_183879649.1">
    <property type="nucleotide sequence ID" value="NZ_JACHCE010000001.1"/>
</dbReference>